<name>L0K6B6_HALHC</name>
<keyword evidence="3" id="KW-1185">Reference proteome</keyword>
<dbReference type="EMBL" id="CP003359">
    <property type="protein sequence ID" value="AGB40571.1"/>
    <property type="molecule type" value="Genomic_DNA"/>
</dbReference>
<dbReference type="Proteomes" id="UP000010880">
    <property type="component" value="Chromosome"/>
</dbReference>
<dbReference type="HOGENOM" id="CLU_079876_0_0_9"/>
<dbReference type="PATRIC" id="fig|748449.3.peg.558"/>
<evidence type="ECO:0000313" key="2">
    <source>
        <dbReference type="EMBL" id="AGB40571.1"/>
    </source>
</evidence>
<evidence type="ECO:0000259" key="1">
    <source>
        <dbReference type="Pfam" id="PF09989"/>
    </source>
</evidence>
<reference evidence="3" key="1">
    <citation type="submission" date="2012-02" db="EMBL/GenBank/DDBJ databases">
        <title>The complete genome of Halobacteroides halobius DSM 5150.</title>
        <authorList>
            <person name="Lucas S."/>
            <person name="Copeland A."/>
            <person name="Lapidus A."/>
            <person name="Glavina del Rio T."/>
            <person name="Dalin E."/>
            <person name="Tice H."/>
            <person name="Bruce D."/>
            <person name="Goodwin L."/>
            <person name="Pitluck S."/>
            <person name="Peters L."/>
            <person name="Mikhailova N."/>
            <person name="Gu W."/>
            <person name="Kyrpides N."/>
            <person name="Mavromatis K."/>
            <person name="Ivanova N."/>
            <person name="Brettin T."/>
            <person name="Detter J.C."/>
            <person name="Han C."/>
            <person name="Larimer F."/>
            <person name="Land M."/>
            <person name="Hauser L."/>
            <person name="Markowitz V."/>
            <person name="Cheng J.-F."/>
            <person name="Hugenholtz P."/>
            <person name="Woyke T."/>
            <person name="Wu D."/>
            <person name="Tindall B."/>
            <person name="Pomrenke H."/>
            <person name="Brambilla E."/>
            <person name="Klenk H.-P."/>
            <person name="Eisen J.A."/>
        </authorList>
    </citation>
    <scope>NUCLEOTIDE SEQUENCE [LARGE SCALE GENOMIC DNA]</scope>
    <source>
        <strain evidence="3">ATCC 35273 / DSM 5150 / MD-1</strain>
    </source>
</reference>
<protein>
    <recommendedName>
        <fullName evidence="1">DUF2229 domain-containing protein</fullName>
    </recommendedName>
</protein>
<dbReference type="PANTHER" id="PTHR32329">
    <property type="entry name" value="BIFUNCTIONAL PROTEIN [INCLUDES 2-HYDROXYACYL-COA DEHYDRATASE (N-TER) AND ITS ACTIVATOR DOMAIN (C_TERM)-RELATED"/>
    <property type="match status" value="1"/>
</dbReference>
<dbReference type="RefSeq" id="WP_015326297.1">
    <property type="nucleotide sequence ID" value="NC_019978.1"/>
</dbReference>
<dbReference type="PANTHER" id="PTHR32329:SF2">
    <property type="entry name" value="BIFUNCTIONAL PROTEIN [INCLUDES 2-HYDROXYACYL-COA DEHYDRATASE (N-TER) AND ITS ACTIVATOR DOMAIN (C_TERM)"/>
    <property type="match status" value="1"/>
</dbReference>
<accession>L0K6B6</accession>
<dbReference type="Gene3D" id="3.40.50.11900">
    <property type="match status" value="1"/>
</dbReference>
<organism evidence="2 3">
    <name type="scientific">Halobacteroides halobius (strain ATCC 35273 / DSM 5150 / MD-1)</name>
    <dbReference type="NCBI Taxonomy" id="748449"/>
    <lineage>
        <taxon>Bacteria</taxon>
        <taxon>Bacillati</taxon>
        <taxon>Bacillota</taxon>
        <taxon>Clostridia</taxon>
        <taxon>Halanaerobiales</taxon>
        <taxon>Halobacteroidaceae</taxon>
        <taxon>Halobacteroides</taxon>
    </lineage>
</organism>
<sequence>MKPRIGIPQALLYHRYYPAWRTFFKELDCKVVESNQSTKEIVDAGVRLATDEACLPVKLFLGHVEYLKEKSDYIFVPRVVSVDSKEYLCPKFMGLPDMVRYNVDNLPPILDTTVDLRSNKFNLIKVALKLGEELDTDYWQTIKATWKSWRALKEHYQQLKAKTNQADYQVALLGHEYIIHDSHVSMDLVEHLEEMGIGVITADMLSDTAIEEGLTYLSKDMFWTLSKKMLGAAHYFFNREEIDGIIQLTAFGCGPDSLVGEMIEREAKTRSNQPFMSLNLDEHTGEAGLITRLEAFIDMIQWEGV</sequence>
<dbReference type="InterPro" id="IPR051805">
    <property type="entry name" value="Dehydratase_Activator_Redct"/>
</dbReference>
<dbReference type="InterPro" id="IPR018709">
    <property type="entry name" value="CoA_activase_DUF2229"/>
</dbReference>
<dbReference type="KEGG" id="hhl:Halha_0597"/>
<proteinExistence type="predicted"/>
<gene>
    <name evidence="2" type="ordered locus">Halha_0597</name>
</gene>
<feature type="domain" description="DUF2229" evidence="1">
    <location>
        <begin position="4"/>
        <end position="205"/>
    </location>
</feature>
<dbReference type="AlphaFoldDB" id="L0K6B6"/>
<dbReference type="OrthoDB" id="9780120at2"/>
<dbReference type="Pfam" id="PF09989">
    <property type="entry name" value="DUF2229"/>
    <property type="match status" value="1"/>
</dbReference>
<dbReference type="eggNOG" id="COG3580">
    <property type="taxonomic scope" value="Bacteria"/>
</dbReference>
<evidence type="ECO:0000313" key="3">
    <source>
        <dbReference type="Proteomes" id="UP000010880"/>
    </source>
</evidence>
<dbReference type="STRING" id="748449.Halha_0597"/>